<evidence type="ECO:0000256" key="10">
    <source>
        <dbReference type="ARBA" id="ARBA00041080"/>
    </source>
</evidence>
<keyword evidence="12" id="KW-1185">Reference proteome</keyword>
<evidence type="ECO:0000256" key="1">
    <source>
        <dbReference type="ARBA" id="ARBA00004611"/>
    </source>
</evidence>
<evidence type="ECO:0000313" key="12">
    <source>
        <dbReference type="Proteomes" id="UP001107558"/>
    </source>
</evidence>
<accession>A0A9J6BW74</accession>
<evidence type="ECO:0000256" key="3">
    <source>
        <dbReference type="ARBA" id="ARBA00022794"/>
    </source>
</evidence>
<reference evidence="11" key="1">
    <citation type="submission" date="2021-03" db="EMBL/GenBank/DDBJ databases">
        <title>Chromosome level genome of the anhydrobiotic midge Polypedilum vanderplanki.</title>
        <authorList>
            <person name="Yoshida Y."/>
            <person name="Kikawada T."/>
            <person name="Gusev O."/>
        </authorList>
    </citation>
    <scope>NUCLEOTIDE SEQUENCE</scope>
    <source>
        <strain evidence="11">NIAS01</strain>
        <tissue evidence="11">Whole body or cell culture</tissue>
    </source>
</reference>
<sequence length="279" mass="32688">MNVEYFRENLELISNCGISLTDLEAALIENSLIIVQNDNKLRDIFFIGRINTSSDGSYYYIAFGYKNDILKDRKFFYSLNAYEWIMIPHVKSKLLTIALQARTLFTGDPMNIEMVCMYPTFVDNKEIKTPCPERIKRLKEEDKLACIVHMIMSESAIIPRGVLYRQVTRNITYNPCFKGLNNSEAEELINFQLFRYPLNNQNYNLTKHINYNYQTDFFDTIDDDVPKNNFTHSINDRNLCIIRSLNWPGMTFVHKLNTTHQCFAYFGNGKKSLDVFFTT</sequence>
<dbReference type="OrthoDB" id="10258956at2759"/>
<dbReference type="AlphaFoldDB" id="A0A9J6BW74"/>
<protein>
    <recommendedName>
        <fullName evidence="10">Radial spoke head protein 9 homolog</fullName>
    </recommendedName>
</protein>
<comment type="caution">
    <text evidence="11">The sequence shown here is derived from an EMBL/GenBank/DDBJ whole genome shotgun (WGS) entry which is preliminary data.</text>
</comment>
<dbReference type="GO" id="GO:0044458">
    <property type="term" value="P:motile cilium assembly"/>
    <property type="evidence" value="ECO:0007669"/>
    <property type="project" value="TreeGrafter"/>
</dbReference>
<keyword evidence="5" id="KW-0969">Cilium</keyword>
<dbReference type="EMBL" id="JADBJN010000003">
    <property type="protein sequence ID" value="KAG5673970.1"/>
    <property type="molecule type" value="Genomic_DNA"/>
</dbReference>
<gene>
    <name evidence="11" type="ORF">PVAND_003966</name>
</gene>
<evidence type="ECO:0000313" key="11">
    <source>
        <dbReference type="EMBL" id="KAG5673970.1"/>
    </source>
</evidence>
<organism evidence="11 12">
    <name type="scientific">Polypedilum vanderplanki</name>
    <name type="common">Sleeping chironomid midge</name>
    <dbReference type="NCBI Taxonomy" id="319348"/>
    <lineage>
        <taxon>Eukaryota</taxon>
        <taxon>Metazoa</taxon>
        <taxon>Ecdysozoa</taxon>
        <taxon>Arthropoda</taxon>
        <taxon>Hexapoda</taxon>
        <taxon>Insecta</taxon>
        <taxon>Pterygota</taxon>
        <taxon>Neoptera</taxon>
        <taxon>Endopterygota</taxon>
        <taxon>Diptera</taxon>
        <taxon>Nematocera</taxon>
        <taxon>Chironomoidea</taxon>
        <taxon>Chironomidae</taxon>
        <taxon>Chironominae</taxon>
        <taxon>Polypedilum</taxon>
        <taxon>Polypedilum</taxon>
    </lineage>
</organism>
<evidence type="ECO:0000256" key="9">
    <source>
        <dbReference type="ARBA" id="ARBA00038319"/>
    </source>
</evidence>
<dbReference type="InterPro" id="IPR055316">
    <property type="entry name" value="RSP9"/>
</dbReference>
<dbReference type="GO" id="GO:0035082">
    <property type="term" value="P:axoneme assembly"/>
    <property type="evidence" value="ECO:0007669"/>
    <property type="project" value="InterPro"/>
</dbReference>
<keyword evidence="2" id="KW-0963">Cytoplasm</keyword>
<keyword evidence="6" id="KW-0206">Cytoskeleton</keyword>
<evidence type="ECO:0000256" key="8">
    <source>
        <dbReference type="ARBA" id="ARBA00037822"/>
    </source>
</evidence>
<evidence type="ECO:0000256" key="6">
    <source>
        <dbReference type="ARBA" id="ARBA00023212"/>
    </source>
</evidence>
<keyword evidence="3" id="KW-0970">Cilium biogenesis/degradation</keyword>
<dbReference type="PANTHER" id="PTHR22069:SF0">
    <property type="entry name" value="RADIAL SPOKE HEAD PROTEIN 9 HOMOLOG"/>
    <property type="match status" value="1"/>
</dbReference>
<name>A0A9J6BW74_POLVA</name>
<dbReference type="GO" id="GO:0060091">
    <property type="term" value="C:kinocilium"/>
    <property type="evidence" value="ECO:0007669"/>
    <property type="project" value="UniProtKB-SubCell"/>
</dbReference>
<dbReference type="GO" id="GO:0060294">
    <property type="term" value="P:cilium movement involved in cell motility"/>
    <property type="evidence" value="ECO:0007669"/>
    <property type="project" value="TreeGrafter"/>
</dbReference>
<keyword evidence="7" id="KW-0966">Cell projection</keyword>
<evidence type="ECO:0000256" key="5">
    <source>
        <dbReference type="ARBA" id="ARBA00023069"/>
    </source>
</evidence>
<keyword evidence="4" id="KW-0282">Flagellum</keyword>
<comment type="similarity">
    <text evidence="9">Belongs to the flagellar radial spoke RSP9 family.</text>
</comment>
<dbReference type="Proteomes" id="UP001107558">
    <property type="component" value="Chromosome 3"/>
</dbReference>
<evidence type="ECO:0000256" key="7">
    <source>
        <dbReference type="ARBA" id="ARBA00023273"/>
    </source>
</evidence>
<dbReference type="PANTHER" id="PTHR22069">
    <property type="entry name" value="MITOCHONDRIAL RIBOSOMAL PROTEIN S18"/>
    <property type="match status" value="1"/>
</dbReference>
<proteinExistence type="inferred from homology"/>
<evidence type="ECO:0000256" key="4">
    <source>
        <dbReference type="ARBA" id="ARBA00022846"/>
    </source>
</evidence>
<evidence type="ECO:0000256" key="2">
    <source>
        <dbReference type="ARBA" id="ARBA00022490"/>
    </source>
</evidence>
<dbReference type="GO" id="GO:0005930">
    <property type="term" value="C:axoneme"/>
    <property type="evidence" value="ECO:0007669"/>
    <property type="project" value="TreeGrafter"/>
</dbReference>
<comment type="subcellular location">
    <subcellularLocation>
        <location evidence="8">Cell projection</location>
        <location evidence="8">Kinocilium</location>
    </subcellularLocation>
    <subcellularLocation>
        <location evidence="1">Cytoplasm</location>
        <location evidence="1">Cytoskeleton</location>
        <location evidence="1">Flagellum axoneme</location>
    </subcellularLocation>
</comment>